<dbReference type="EC" id="2.3.2.17" evidence="2"/>
<evidence type="ECO:0000256" key="4">
    <source>
        <dbReference type="ARBA" id="ARBA00022490"/>
    </source>
</evidence>
<dbReference type="PROSITE" id="PS51191">
    <property type="entry name" value="FEMABX"/>
    <property type="match status" value="1"/>
</dbReference>
<dbReference type="RefSeq" id="WP_183328105.1">
    <property type="nucleotide sequence ID" value="NZ_JACHHK010000003.1"/>
</dbReference>
<keyword evidence="6" id="KW-0133">Cell shape</keyword>
<dbReference type="SUPFAM" id="SSF46589">
    <property type="entry name" value="tRNA-binding arm"/>
    <property type="match status" value="1"/>
</dbReference>
<keyword evidence="15" id="KW-1185">Reference proteome</keyword>
<evidence type="ECO:0000313" key="15">
    <source>
        <dbReference type="Proteomes" id="UP000539953"/>
    </source>
</evidence>
<keyword evidence="13" id="KW-0175">Coiled coil</keyword>
<evidence type="ECO:0000256" key="10">
    <source>
        <dbReference type="ARBA" id="ARBA00030706"/>
    </source>
</evidence>
<dbReference type="GO" id="GO:0016755">
    <property type="term" value="F:aminoacyltransferase activity"/>
    <property type="evidence" value="ECO:0007669"/>
    <property type="project" value="InterPro"/>
</dbReference>
<comment type="caution">
    <text evidence="14">The sequence shown here is derived from an EMBL/GenBank/DDBJ whole genome shotgun (WGS) entry which is preliminary data.</text>
</comment>
<gene>
    <name evidence="14" type="ORF">HNQ47_000973</name>
</gene>
<evidence type="ECO:0000256" key="9">
    <source>
        <dbReference type="ARBA" id="ARBA00023316"/>
    </source>
</evidence>
<accession>A0A7W8CWP4</accession>
<proteinExistence type="inferred from homology"/>
<evidence type="ECO:0000256" key="11">
    <source>
        <dbReference type="ARBA" id="ARBA00032233"/>
    </source>
</evidence>
<dbReference type="EMBL" id="JACHHK010000003">
    <property type="protein sequence ID" value="MBB5182953.1"/>
    <property type="molecule type" value="Genomic_DNA"/>
</dbReference>
<evidence type="ECO:0000256" key="2">
    <source>
        <dbReference type="ARBA" id="ARBA00012466"/>
    </source>
</evidence>
<dbReference type="GO" id="GO:0071555">
    <property type="term" value="P:cell wall organization"/>
    <property type="evidence" value="ECO:0007669"/>
    <property type="project" value="UniProtKB-KW"/>
</dbReference>
<dbReference type="InterPro" id="IPR010978">
    <property type="entry name" value="tRNA-bd_arm"/>
</dbReference>
<keyword evidence="4" id="KW-0963">Cytoplasm</keyword>
<comment type="similarity">
    <text evidence="1">Belongs to the FemABX family.</text>
</comment>
<dbReference type="InterPro" id="IPR050644">
    <property type="entry name" value="PG_Glycine_Bridge_Synth"/>
</dbReference>
<evidence type="ECO:0000256" key="13">
    <source>
        <dbReference type="SAM" id="Coils"/>
    </source>
</evidence>
<keyword evidence="7" id="KW-0573">Peptidoglycan synthesis</keyword>
<comment type="catalytic activity">
    <reaction evidence="12">
        <text>beta-D-GlcNAc-(1-&gt;4)-Mur2Ac(oyl-L-Ala-D-isoglutaminyl-L-Lys-(N(6)-Gly)-D-Ala-D-Ala)-di-trans,octa-cis-undecaprenyl diphosphate + 2 glycyl-tRNA(Gly) = MurNAc-L-Ala-D-isoglutaminyl-L-Lys-(N(6)-tri-Gly)-D-Ala-D-Ala-diphospho-di-trans,octa-cis-undecaprenyl-GlcNAc + 2 tRNA(Gly) + 2 H(+)</text>
        <dbReference type="Rhea" id="RHEA:30439"/>
        <dbReference type="Rhea" id="RHEA-COMP:9664"/>
        <dbReference type="Rhea" id="RHEA-COMP:9683"/>
        <dbReference type="ChEBI" id="CHEBI:15378"/>
        <dbReference type="ChEBI" id="CHEBI:62234"/>
        <dbReference type="ChEBI" id="CHEBI:62235"/>
        <dbReference type="ChEBI" id="CHEBI:78442"/>
        <dbReference type="ChEBI" id="CHEBI:78522"/>
        <dbReference type="EC" id="2.3.2.17"/>
    </reaction>
</comment>
<organism evidence="14 15">
    <name type="scientific">Catenisphaera adipataccumulans</name>
    <dbReference type="NCBI Taxonomy" id="700500"/>
    <lineage>
        <taxon>Bacteria</taxon>
        <taxon>Bacillati</taxon>
        <taxon>Bacillota</taxon>
        <taxon>Erysipelotrichia</taxon>
        <taxon>Erysipelotrichales</taxon>
        <taxon>Erysipelotrichaceae</taxon>
        <taxon>Catenisphaera</taxon>
    </lineage>
</organism>
<dbReference type="Gene3D" id="3.40.630.30">
    <property type="match status" value="2"/>
</dbReference>
<evidence type="ECO:0000256" key="3">
    <source>
        <dbReference type="ARBA" id="ARBA00016236"/>
    </source>
</evidence>
<keyword evidence="9" id="KW-0961">Cell wall biogenesis/degradation</keyword>
<evidence type="ECO:0000256" key="6">
    <source>
        <dbReference type="ARBA" id="ARBA00022960"/>
    </source>
</evidence>
<dbReference type="Pfam" id="PF02388">
    <property type="entry name" value="FemAB"/>
    <property type="match status" value="1"/>
</dbReference>
<protein>
    <recommendedName>
        <fullName evidence="3">Aminoacyltransferase FemA</fullName>
        <ecNumber evidence="2">2.3.2.17</ecNumber>
    </recommendedName>
    <alternativeName>
        <fullName evidence="11">Factor essential for expression of methicillin resistance A</fullName>
    </alternativeName>
    <alternativeName>
        <fullName evidence="10">N-acetylmuramoyl-L-alanyl-D-glutamyl-L-lysyl-(N6-glycyl)-D-alanyl-D-alanine-diphosphoundecaprenyl-N-acetylglucosamine:glycine glycyltransferase</fullName>
    </alternativeName>
</protein>
<dbReference type="Proteomes" id="UP000539953">
    <property type="component" value="Unassembled WGS sequence"/>
</dbReference>
<dbReference type="InterPro" id="IPR003447">
    <property type="entry name" value="FEMABX"/>
</dbReference>
<dbReference type="GO" id="GO:0000166">
    <property type="term" value="F:nucleotide binding"/>
    <property type="evidence" value="ECO:0007669"/>
    <property type="project" value="InterPro"/>
</dbReference>
<dbReference type="Gene3D" id="1.20.58.90">
    <property type="match status" value="1"/>
</dbReference>
<sequence length="414" mass="49032">MMEFVNLTEAEYRSFWEQYPNRTFLNSPESAALKKKENWKTEFVGVKENGSILCAALISSIPVMKVYRYFYVQRGFLIDYSDRELLKFFTDELVKYTKNQKGLYILADPYVLYKERDINGELVEGGFDNSYVIENMEACGFEHQPFIRSYDGGEVKWMFSLYLDGKDEKTLLKEMHQQTRWSVNRTRKEGVQVRELADDEMDIFYTMMTETAERRHFETRDRNFFKLQKEIYGDHVKVVAAYLDVSDYLNKLAQEKDRLDKEMAEIDAKLAEVAKSKKFLKRQRVAQEALDLNAKKTKEAQELMDKYGEIVYMASAVFTIYDNEVVYLFSATHDQFRKYYAPYAIQWYMIRYALEHRIPRYNFYGISGNFSEDADDYGVYMFKKGFNGVVEQLVGDFIYPLRKGAYSMYKSLKK</sequence>
<reference evidence="14 15" key="1">
    <citation type="submission" date="2020-08" db="EMBL/GenBank/DDBJ databases">
        <title>Genomic Encyclopedia of Type Strains, Phase IV (KMG-IV): sequencing the most valuable type-strain genomes for metagenomic binning, comparative biology and taxonomic classification.</title>
        <authorList>
            <person name="Goeker M."/>
        </authorList>
    </citation>
    <scope>NUCLEOTIDE SEQUENCE [LARGE SCALE GENOMIC DNA]</scope>
    <source>
        <strain evidence="14 15">DSM 25799</strain>
    </source>
</reference>
<feature type="coiled-coil region" evidence="13">
    <location>
        <begin position="245"/>
        <end position="306"/>
    </location>
</feature>
<dbReference type="PANTHER" id="PTHR36174">
    <property type="entry name" value="LIPID II:GLYCINE GLYCYLTRANSFERASE"/>
    <property type="match status" value="1"/>
</dbReference>
<evidence type="ECO:0000256" key="7">
    <source>
        <dbReference type="ARBA" id="ARBA00022984"/>
    </source>
</evidence>
<dbReference type="GO" id="GO:0009252">
    <property type="term" value="P:peptidoglycan biosynthetic process"/>
    <property type="evidence" value="ECO:0007669"/>
    <property type="project" value="UniProtKB-KW"/>
</dbReference>
<evidence type="ECO:0000256" key="1">
    <source>
        <dbReference type="ARBA" id="ARBA00009943"/>
    </source>
</evidence>
<keyword evidence="5 14" id="KW-0808">Transferase</keyword>
<dbReference type="AlphaFoldDB" id="A0A7W8CWP4"/>
<evidence type="ECO:0000256" key="5">
    <source>
        <dbReference type="ARBA" id="ARBA00022679"/>
    </source>
</evidence>
<evidence type="ECO:0000256" key="8">
    <source>
        <dbReference type="ARBA" id="ARBA00023315"/>
    </source>
</evidence>
<dbReference type="InterPro" id="IPR016181">
    <property type="entry name" value="Acyl_CoA_acyltransferase"/>
</dbReference>
<evidence type="ECO:0000313" key="14">
    <source>
        <dbReference type="EMBL" id="MBB5182953.1"/>
    </source>
</evidence>
<dbReference type="GO" id="GO:0008360">
    <property type="term" value="P:regulation of cell shape"/>
    <property type="evidence" value="ECO:0007669"/>
    <property type="project" value="UniProtKB-KW"/>
</dbReference>
<name>A0A7W8CWP4_9FIRM</name>
<dbReference type="PANTHER" id="PTHR36174:SF2">
    <property type="entry name" value="AMINOACYLTRANSFERASE FEMA"/>
    <property type="match status" value="1"/>
</dbReference>
<keyword evidence="8 14" id="KW-0012">Acyltransferase</keyword>
<evidence type="ECO:0000256" key="12">
    <source>
        <dbReference type="ARBA" id="ARBA00047483"/>
    </source>
</evidence>
<dbReference type="SUPFAM" id="SSF55729">
    <property type="entry name" value="Acyl-CoA N-acyltransferases (Nat)"/>
    <property type="match status" value="2"/>
</dbReference>